<sequence length="749" mass="78862">MPVSFSRLRIAGFKSFAEPAVVDILPGLTGIVGPNGCGKSNVVEALRWAMGESSARSMRGGEMDDVIFAGTAARASRNIAEVTLVLDETKGAAPPPFHEAPELEVSRRIERGQGSAYRVNGREARARDVQTLFADLATGAHSSGMISQGRVGTIVNARPDDRRILLEEAAGITGLHARRHEAELKLRAAEANLARAEDLRGQLESQLESLKRQARQANRYRTISGTIRTAEAELLAIQRARVEAARAAARAALHDAESAVAEATAEATAAATRATEAAAALPALRNTEGEARTALERHKVAGEQIAAEEARARAALAAAGQRLQQIGSDLAHAEQLQRDAAAAAARLADEDARIAAEDEAHPPRMQRAEEEAIGAAEAVRVAEAEANRATEHAAELAARHRALTEALAQAEQRARRLAEQAAKLNEERARTAAQRVDPARLAEANAEAEAAAAAAAAARIALDEAERTRATALQQAQQARAAALQEAQKARAAAQEAAQRSRAAAQEEAQRIRISAQEDAQRARAAAQAALAAARERATAAESLRARLAAEVQALAEVLGVKDNEQWPRMVDQLQVPAGLEAALGAALGEELDSAADTAAARHWRELPPLDPPPALPAGAEALSALVQAPPALARALSQIGLVEDGAAVQGQLAPGQVLVSRAGAVWRWDGYTIKSGTPTAAAVRLQQRNRLGGLRTELAAAQAEADAARAARIAAEDAERTARSEAETRERTARADADAKERTARAKA</sequence>
<dbReference type="RefSeq" id="WP_264715860.1">
    <property type="nucleotide sequence ID" value="NZ_JAPDNT010000028.1"/>
</dbReference>
<dbReference type="PANTHER" id="PTHR42963:SF1">
    <property type="entry name" value="DUF4476 DOMAIN-CONTAINING PROTEIN"/>
    <property type="match status" value="1"/>
</dbReference>
<evidence type="ECO:0000313" key="9">
    <source>
        <dbReference type="Proteomes" id="UP001165679"/>
    </source>
</evidence>
<evidence type="ECO:0000259" key="7">
    <source>
        <dbReference type="SMART" id="SM00968"/>
    </source>
</evidence>
<dbReference type="Pfam" id="PF02463">
    <property type="entry name" value="SMC_N"/>
    <property type="match status" value="1"/>
</dbReference>
<feature type="coiled-coil region" evidence="5">
    <location>
        <begin position="172"/>
        <end position="220"/>
    </location>
</feature>
<organism evidence="8 9">
    <name type="scientific">Limobrevibacterium gyesilva</name>
    <dbReference type="NCBI Taxonomy" id="2991712"/>
    <lineage>
        <taxon>Bacteria</taxon>
        <taxon>Pseudomonadati</taxon>
        <taxon>Pseudomonadota</taxon>
        <taxon>Alphaproteobacteria</taxon>
        <taxon>Acetobacterales</taxon>
        <taxon>Acetobacteraceae</taxon>
        <taxon>Limobrevibacterium</taxon>
    </lineage>
</organism>
<dbReference type="SUPFAM" id="SSF52540">
    <property type="entry name" value="P-loop containing nucleoside triphosphate hydrolases"/>
    <property type="match status" value="1"/>
</dbReference>
<evidence type="ECO:0000313" key="8">
    <source>
        <dbReference type="EMBL" id="MCW3476997.1"/>
    </source>
</evidence>
<dbReference type="SMART" id="SM00968">
    <property type="entry name" value="SMC_hinge"/>
    <property type="match status" value="1"/>
</dbReference>
<evidence type="ECO:0000256" key="1">
    <source>
        <dbReference type="ARBA" id="ARBA00022490"/>
    </source>
</evidence>
<dbReference type="InterPro" id="IPR003395">
    <property type="entry name" value="RecF/RecN/SMC_N"/>
</dbReference>
<dbReference type="AlphaFoldDB" id="A0AA41YX77"/>
<gene>
    <name evidence="8" type="ORF">OL599_20730</name>
</gene>
<reference evidence="8" key="1">
    <citation type="submission" date="2022-09" db="EMBL/GenBank/DDBJ databases">
        <title>Rhodovastum sp. nov. RN2-1 isolated from soil in Seongnam, South Korea.</title>
        <authorList>
            <person name="Le N.T."/>
        </authorList>
    </citation>
    <scope>NUCLEOTIDE SEQUENCE</scope>
    <source>
        <strain evidence="8">RN2-1</strain>
    </source>
</reference>
<evidence type="ECO:0000256" key="2">
    <source>
        <dbReference type="ARBA" id="ARBA00022829"/>
    </source>
</evidence>
<proteinExistence type="predicted"/>
<feature type="region of interest" description="Disordered" evidence="6">
    <location>
        <begin position="713"/>
        <end position="749"/>
    </location>
</feature>
<keyword evidence="2" id="KW-0159">Chromosome partition</keyword>
<dbReference type="GO" id="GO:0003677">
    <property type="term" value="F:DNA binding"/>
    <property type="evidence" value="ECO:0007669"/>
    <property type="project" value="UniProtKB-KW"/>
</dbReference>
<feature type="domain" description="SMC hinge" evidence="7">
    <location>
        <begin position="564"/>
        <end position="652"/>
    </location>
</feature>
<evidence type="ECO:0000256" key="3">
    <source>
        <dbReference type="ARBA" id="ARBA00023067"/>
    </source>
</evidence>
<dbReference type="InterPro" id="IPR050308">
    <property type="entry name" value="MukB/SMC"/>
</dbReference>
<dbReference type="Gene3D" id="3.40.50.300">
    <property type="entry name" value="P-loop containing nucleotide triphosphate hydrolases"/>
    <property type="match status" value="1"/>
</dbReference>
<reference evidence="8" key="2">
    <citation type="submission" date="2022-10" db="EMBL/GenBank/DDBJ databases">
        <authorList>
            <person name="Trinh H.N."/>
        </authorList>
    </citation>
    <scope>NUCLEOTIDE SEQUENCE</scope>
    <source>
        <strain evidence="8">RN2-1</strain>
    </source>
</reference>
<evidence type="ECO:0000256" key="5">
    <source>
        <dbReference type="SAM" id="Coils"/>
    </source>
</evidence>
<keyword evidence="3" id="KW-0226">DNA condensation</keyword>
<keyword evidence="4" id="KW-0238">DNA-binding</keyword>
<accession>A0AA41YX77</accession>
<feature type="non-terminal residue" evidence="8">
    <location>
        <position position="749"/>
    </location>
</feature>
<keyword evidence="5" id="KW-0175">Coiled coil</keyword>
<name>A0AA41YX77_9PROT</name>
<dbReference type="GO" id="GO:0005737">
    <property type="term" value="C:cytoplasm"/>
    <property type="evidence" value="ECO:0007669"/>
    <property type="project" value="TreeGrafter"/>
</dbReference>
<dbReference type="InterPro" id="IPR027417">
    <property type="entry name" value="P-loop_NTPase"/>
</dbReference>
<dbReference type="GO" id="GO:0005694">
    <property type="term" value="C:chromosome"/>
    <property type="evidence" value="ECO:0007669"/>
    <property type="project" value="InterPro"/>
</dbReference>
<evidence type="ECO:0000256" key="4">
    <source>
        <dbReference type="ARBA" id="ARBA00023125"/>
    </source>
</evidence>
<keyword evidence="9" id="KW-1185">Reference proteome</keyword>
<dbReference type="InterPro" id="IPR010935">
    <property type="entry name" value="SMC_hinge"/>
</dbReference>
<protein>
    <submittedName>
        <fullName evidence="8">AAA family ATPase</fullName>
    </submittedName>
</protein>
<dbReference type="EMBL" id="JAPDNT010000028">
    <property type="protein sequence ID" value="MCW3476997.1"/>
    <property type="molecule type" value="Genomic_DNA"/>
</dbReference>
<evidence type="ECO:0000256" key="6">
    <source>
        <dbReference type="SAM" id="MobiDB-lite"/>
    </source>
</evidence>
<keyword evidence="1" id="KW-0963">Cytoplasm</keyword>
<comment type="caution">
    <text evidence="8">The sequence shown here is derived from an EMBL/GenBank/DDBJ whole genome shotgun (WGS) entry which is preliminary data.</text>
</comment>
<feature type="coiled-coil region" evidence="5">
    <location>
        <begin position="333"/>
        <end position="551"/>
    </location>
</feature>
<dbReference type="GO" id="GO:0007059">
    <property type="term" value="P:chromosome segregation"/>
    <property type="evidence" value="ECO:0007669"/>
    <property type="project" value="UniProtKB-KW"/>
</dbReference>
<dbReference type="GO" id="GO:0005524">
    <property type="term" value="F:ATP binding"/>
    <property type="evidence" value="ECO:0007669"/>
    <property type="project" value="InterPro"/>
</dbReference>
<dbReference type="GO" id="GO:0030261">
    <property type="term" value="P:chromosome condensation"/>
    <property type="evidence" value="ECO:0007669"/>
    <property type="project" value="UniProtKB-KW"/>
</dbReference>
<dbReference type="Proteomes" id="UP001165679">
    <property type="component" value="Unassembled WGS sequence"/>
</dbReference>
<dbReference type="PANTHER" id="PTHR42963">
    <property type="entry name" value="CHROMOSOME PARTITION PROTEIN MUKB"/>
    <property type="match status" value="1"/>
</dbReference>